<protein>
    <submittedName>
        <fullName evidence="2">Uncharacterized protein</fullName>
    </submittedName>
</protein>
<dbReference type="EMBL" id="BONW01000039">
    <property type="protein sequence ID" value="GIG91525.1"/>
    <property type="molecule type" value="Genomic_DNA"/>
</dbReference>
<organism evidence="2 3">
    <name type="scientific">Plantactinospora endophytica</name>
    <dbReference type="NCBI Taxonomy" id="673535"/>
    <lineage>
        <taxon>Bacteria</taxon>
        <taxon>Bacillati</taxon>
        <taxon>Actinomycetota</taxon>
        <taxon>Actinomycetes</taxon>
        <taxon>Micromonosporales</taxon>
        <taxon>Micromonosporaceae</taxon>
        <taxon>Plantactinospora</taxon>
    </lineage>
</organism>
<evidence type="ECO:0000313" key="3">
    <source>
        <dbReference type="Proteomes" id="UP000646749"/>
    </source>
</evidence>
<reference evidence="2 3" key="1">
    <citation type="submission" date="2021-01" db="EMBL/GenBank/DDBJ databases">
        <title>Whole genome shotgun sequence of Plantactinospora endophytica NBRC 110450.</title>
        <authorList>
            <person name="Komaki H."/>
            <person name="Tamura T."/>
        </authorList>
    </citation>
    <scope>NUCLEOTIDE SEQUENCE [LARGE SCALE GENOMIC DNA]</scope>
    <source>
        <strain evidence="2 3">NBRC 110450</strain>
    </source>
</reference>
<accession>A0ABQ4E9X0</accession>
<feature type="region of interest" description="Disordered" evidence="1">
    <location>
        <begin position="1"/>
        <end position="74"/>
    </location>
</feature>
<sequence>MSSVGDPEFSAGDPVFPAGDEEDLVSPEKIDFLSMESPRRMSGRRLRLRRRSAGNAAPRTAVVRRAGGQRMSGG</sequence>
<evidence type="ECO:0000256" key="1">
    <source>
        <dbReference type="SAM" id="MobiDB-lite"/>
    </source>
</evidence>
<feature type="compositionally biased region" description="Basic residues" evidence="1">
    <location>
        <begin position="41"/>
        <end position="52"/>
    </location>
</feature>
<dbReference type="Proteomes" id="UP000646749">
    <property type="component" value="Unassembled WGS sequence"/>
</dbReference>
<proteinExistence type="predicted"/>
<gene>
    <name evidence="2" type="ORF">Pen02_64610</name>
</gene>
<evidence type="ECO:0000313" key="2">
    <source>
        <dbReference type="EMBL" id="GIG91525.1"/>
    </source>
</evidence>
<comment type="caution">
    <text evidence="2">The sequence shown here is derived from an EMBL/GenBank/DDBJ whole genome shotgun (WGS) entry which is preliminary data.</text>
</comment>
<name>A0ABQ4E9X0_9ACTN</name>
<keyword evidence="3" id="KW-1185">Reference proteome</keyword>